<dbReference type="Gene3D" id="1.10.10.1400">
    <property type="entry name" value="Terminase, small subunit, N-terminal DNA-binding domain, HTH motif"/>
    <property type="match status" value="1"/>
</dbReference>
<protein>
    <recommendedName>
        <fullName evidence="3">Terminase small subunit</fullName>
    </recommendedName>
</protein>
<dbReference type="InterPro" id="IPR005335">
    <property type="entry name" value="Terminase_ssu"/>
</dbReference>
<dbReference type="EMBL" id="WJXZ01000001">
    <property type="protein sequence ID" value="MRS59856.1"/>
    <property type="molecule type" value="Genomic_DNA"/>
</dbReference>
<sequence>MEDIPPENIEPTEVVELEEELSVSLWSEGLSHKQRAFVEEYVKDWNATKAAERAGYSAKTANEQGSQNLAKLSIQKALKLYMAGRVMSTEEATDNLTMWGRGSLAPFLFAGEIDLDSPSARENIRLLKKVKQVKTVRRGEDFTSETTRTEIEIHDPMTASIKILEMDGKFVKKIEHSGPGGNAISIDDVSNLSNEQLRDRIAATRNRIAAITTGGGSANAGQEQPE</sequence>
<evidence type="ECO:0000313" key="1">
    <source>
        <dbReference type="EMBL" id="MRS59856.1"/>
    </source>
</evidence>
<name>A0A7K0EEH2_9BACT</name>
<dbReference type="OrthoDB" id="1338457at2"/>
<dbReference type="Proteomes" id="UP000441754">
    <property type="component" value="Unassembled WGS sequence"/>
</dbReference>
<reference evidence="1 2" key="1">
    <citation type="journal article" date="2018" name="Antonie Van Leeuwenhoek">
        <title>Larkinella terrae sp. nov., isolated from soil on Jeju Island, South Korea.</title>
        <authorList>
            <person name="Ten L.N."/>
            <person name="Jeon J."/>
            <person name="Park S.J."/>
            <person name="Park S."/>
            <person name="Lee S.Y."/>
            <person name="Kim M.K."/>
            <person name="Jung H.Y."/>
        </authorList>
    </citation>
    <scope>NUCLEOTIDE SEQUENCE [LARGE SCALE GENOMIC DNA]</scope>
    <source>
        <strain evidence="1 2">KCTC 52001</strain>
    </source>
</reference>
<organism evidence="1 2">
    <name type="scientific">Larkinella terrae</name>
    <dbReference type="NCBI Taxonomy" id="2025311"/>
    <lineage>
        <taxon>Bacteria</taxon>
        <taxon>Pseudomonadati</taxon>
        <taxon>Bacteroidota</taxon>
        <taxon>Cytophagia</taxon>
        <taxon>Cytophagales</taxon>
        <taxon>Spirosomataceae</taxon>
        <taxon>Larkinella</taxon>
    </lineage>
</organism>
<proteinExistence type="predicted"/>
<keyword evidence="2" id="KW-1185">Reference proteome</keyword>
<evidence type="ECO:0008006" key="3">
    <source>
        <dbReference type="Google" id="ProtNLM"/>
    </source>
</evidence>
<dbReference type="GO" id="GO:0051276">
    <property type="term" value="P:chromosome organization"/>
    <property type="evidence" value="ECO:0007669"/>
    <property type="project" value="InterPro"/>
</dbReference>
<dbReference type="Pfam" id="PF03592">
    <property type="entry name" value="Terminase_2"/>
    <property type="match status" value="1"/>
</dbReference>
<evidence type="ECO:0000313" key="2">
    <source>
        <dbReference type="Proteomes" id="UP000441754"/>
    </source>
</evidence>
<accession>A0A7K0EEH2</accession>
<dbReference type="AlphaFoldDB" id="A0A7K0EEH2"/>
<dbReference type="InterPro" id="IPR038713">
    <property type="entry name" value="Terminase_Gp1_N_sf"/>
</dbReference>
<comment type="caution">
    <text evidence="1">The sequence shown here is derived from an EMBL/GenBank/DDBJ whole genome shotgun (WGS) entry which is preliminary data.</text>
</comment>
<dbReference type="RefSeq" id="WP_154172246.1">
    <property type="nucleotide sequence ID" value="NZ_WJXZ01000001.1"/>
</dbReference>
<gene>
    <name evidence="1" type="ORF">GJJ30_01020</name>
</gene>